<proteinExistence type="predicted"/>
<dbReference type="NCBIfam" id="TIGR02678">
    <property type="entry name" value="TIGR02678 family protein"/>
    <property type="match status" value="1"/>
</dbReference>
<keyword evidence="3" id="KW-1185">Reference proteome</keyword>
<dbReference type="InterPro" id="IPR013494">
    <property type="entry name" value="CHP02678"/>
</dbReference>
<name>A0ABV6AB18_9PSEU</name>
<dbReference type="Proteomes" id="UP001589693">
    <property type="component" value="Unassembled WGS sequence"/>
</dbReference>
<organism evidence="2 3">
    <name type="scientific">Allokutzneria oryzae</name>
    <dbReference type="NCBI Taxonomy" id="1378989"/>
    <lineage>
        <taxon>Bacteria</taxon>
        <taxon>Bacillati</taxon>
        <taxon>Actinomycetota</taxon>
        <taxon>Actinomycetes</taxon>
        <taxon>Pseudonocardiales</taxon>
        <taxon>Pseudonocardiaceae</taxon>
        <taxon>Allokutzneria</taxon>
    </lineage>
</organism>
<evidence type="ECO:0000256" key="1">
    <source>
        <dbReference type="SAM" id="MobiDB-lite"/>
    </source>
</evidence>
<dbReference type="Pfam" id="PF09661">
    <property type="entry name" value="DUF2398"/>
    <property type="match status" value="1"/>
</dbReference>
<feature type="compositionally biased region" description="Polar residues" evidence="1">
    <location>
        <begin position="437"/>
        <end position="446"/>
    </location>
</feature>
<protein>
    <submittedName>
        <fullName evidence="2">TIGR02678 family protein</fullName>
    </submittedName>
</protein>
<dbReference type="EMBL" id="JBHLZU010000033">
    <property type="protein sequence ID" value="MFB9909106.1"/>
    <property type="molecule type" value="Genomic_DNA"/>
</dbReference>
<dbReference type="RefSeq" id="WP_377861531.1">
    <property type="nucleotide sequence ID" value="NZ_JBHLZU010000033.1"/>
</dbReference>
<feature type="region of interest" description="Disordered" evidence="1">
    <location>
        <begin position="399"/>
        <end position="446"/>
    </location>
</feature>
<accession>A0ABV6AB18</accession>
<evidence type="ECO:0000313" key="3">
    <source>
        <dbReference type="Proteomes" id="UP001589693"/>
    </source>
</evidence>
<sequence>MTTPTKQPEQRRRPARGAAAAVAVLDGMSDIDAANVVRCARTLLRRPLLRVDSHDGDLLPLVFRHRAALQELFSSLLGYRLVVQRKFARLYKSGPGPQVTRGEQSLTPRGYAYLALSMAALIGVGRQVLLSRLVAEVRAAAAEAGIEVSDGLPDRRALTAALRHLVALGVITETEGSVAPWTGEAPSEALITVDTDLLGHLLAGPIGEVETPEQLVTASASTGTVGGEQAVEHSVRRRLVEDPVVLHEDLPEAQATWLRRNHKRESLLLERCFGLVTEVRMEGVAVTDPEEYLTDLGFPGMGTVARVALLALPELLKQEYHEDPEDEPEQRADGRTPVSRLKVREVCVNLVESYPSAWSKQATEDVDELVDGVLDLLAALSLAVQADEGTWLISPAAHRWLPDPDASPGRESADETPEPVAQTPNWSLFDEDPIAGSSMSTEESTT</sequence>
<comment type="caution">
    <text evidence="2">The sequence shown here is derived from an EMBL/GenBank/DDBJ whole genome shotgun (WGS) entry which is preliminary data.</text>
</comment>
<gene>
    <name evidence="2" type="ORF">ACFFQA_34650</name>
</gene>
<evidence type="ECO:0000313" key="2">
    <source>
        <dbReference type="EMBL" id="MFB9909106.1"/>
    </source>
</evidence>
<reference evidence="2 3" key="1">
    <citation type="submission" date="2024-09" db="EMBL/GenBank/DDBJ databases">
        <authorList>
            <person name="Sun Q."/>
            <person name="Mori K."/>
        </authorList>
    </citation>
    <scope>NUCLEOTIDE SEQUENCE [LARGE SCALE GENOMIC DNA]</scope>
    <source>
        <strain evidence="2 3">TBRC 7907</strain>
    </source>
</reference>